<protein>
    <submittedName>
        <fullName evidence="1">Uncharacterized protein</fullName>
    </submittedName>
</protein>
<keyword evidence="2" id="KW-1185">Reference proteome</keyword>
<dbReference type="Gene3D" id="1.20.120.1620">
    <property type="match status" value="1"/>
</dbReference>
<evidence type="ECO:0000313" key="1">
    <source>
        <dbReference type="EMBL" id="SUB17236.1"/>
    </source>
</evidence>
<sequence>MKKFLMLFALTLSPAALAITPPAPDSFKQPEIFSNWLLNRCAGKAATDKAFTDDAFKSASAWLEVSHLPVEAFSDGDKLINEYLKMNLTGSVTGNFNMMKCTLLSQSQDAEALYNKYKK</sequence>
<organism evidence="1 2">
    <name type="scientific">Enterobacter agglomerans</name>
    <name type="common">Erwinia herbicola</name>
    <name type="synonym">Pantoea agglomerans</name>
    <dbReference type="NCBI Taxonomy" id="549"/>
    <lineage>
        <taxon>Bacteria</taxon>
        <taxon>Pseudomonadati</taxon>
        <taxon>Pseudomonadota</taxon>
        <taxon>Gammaproteobacteria</taxon>
        <taxon>Enterobacterales</taxon>
        <taxon>Erwiniaceae</taxon>
        <taxon>Pantoea</taxon>
        <taxon>Pantoea agglomerans group</taxon>
    </lineage>
</organism>
<dbReference type="EMBL" id="UGSO01000001">
    <property type="protein sequence ID" value="SUB17236.1"/>
    <property type="molecule type" value="Genomic_DNA"/>
</dbReference>
<evidence type="ECO:0000313" key="2">
    <source>
        <dbReference type="Proteomes" id="UP000254640"/>
    </source>
</evidence>
<dbReference type="Proteomes" id="UP000254640">
    <property type="component" value="Unassembled WGS sequence"/>
</dbReference>
<dbReference type="GeneID" id="66826210"/>
<proteinExistence type="predicted"/>
<dbReference type="InterPro" id="IPR038314">
    <property type="entry name" value="T6SS_sf"/>
</dbReference>
<dbReference type="RefSeq" id="WP_033766995.1">
    <property type="nucleotide sequence ID" value="NZ_CP031649.1"/>
</dbReference>
<accession>A0A379AHB7</accession>
<dbReference type="AlphaFoldDB" id="A0A379AHB7"/>
<dbReference type="Pfam" id="PF16695">
    <property type="entry name" value="Tai4"/>
    <property type="match status" value="1"/>
</dbReference>
<gene>
    <name evidence="1" type="ORF">NCTC9381_03158</name>
</gene>
<name>A0A379AHB7_ENTAG</name>
<reference evidence="1 2" key="1">
    <citation type="submission" date="2018-06" db="EMBL/GenBank/DDBJ databases">
        <authorList>
            <consortium name="Pathogen Informatics"/>
            <person name="Doyle S."/>
        </authorList>
    </citation>
    <scope>NUCLEOTIDE SEQUENCE [LARGE SCALE GENOMIC DNA]</scope>
    <source>
        <strain evidence="1 2">NCTC9381</strain>
    </source>
</reference>
<dbReference type="InterPro" id="IPR032032">
    <property type="entry name" value="Tai4"/>
</dbReference>